<protein>
    <recommendedName>
        <fullName evidence="5">Phospholipid/glycerol acyltransferase domain-containing protein</fullName>
    </recommendedName>
</protein>
<name>A0A9Q9C3Y3_ENCHE</name>
<evidence type="ECO:0000313" key="1">
    <source>
        <dbReference type="EMBL" id="UTX43721.1"/>
    </source>
</evidence>
<evidence type="ECO:0000313" key="3">
    <source>
        <dbReference type="Proteomes" id="UP001059546"/>
    </source>
</evidence>
<accession>A0A9Q9C3Y3</accession>
<reference evidence="2 4" key="2">
    <citation type="submission" date="2023-02" db="EMBL/GenBank/DDBJ databases">
        <title>Encephalitozoon hellem ATCC 50451 complete genome.</title>
        <authorList>
            <person name="Mascarenhas dos Santos A.C."/>
            <person name="Julian A.T."/>
            <person name="Pombert J.-F."/>
        </authorList>
    </citation>
    <scope>NUCLEOTIDE SEQUENCE [LARGE SCALE GENOMIC DNA]</scope>
    <source>
        <strain evidence="2 4">ATCC 50451</strain>
    </source>
</reference>
<sequence length="210" mass="23992">MEKFSGYNDPVSGINPFVDSRRSSISILDYFRVILKIPLILLLLGTNINVVQLLVRINPSAKVRPKVLASNASSFLDIFVLKYLTGINNYYYVTESGFVDARNGRFCKKAEEPCVLFPEGCQTNNRAILQFVRDVEVDYVCGIRYKGECINMYGNFLGFIFRFLASRSSVDVRFKKSSDLGDICKLSSLPQVKWTSKDKDRFMKEFVEKL</sequence>
<dbReference type="Proteomes" id="UP001059546">
    <property type="component" value="Chromosome VIII"/>
</dbReference>
<dbReference type="EMBL" id="CP119069">
    <property type="protein sequence ID" value="WEL39197.1"/>
    <property type="molecule type" value="Genomic_DNA"/>
</dbReference>
<evidence type="ECO:0000313" key="4">
    <source>
        <dbReference type="Proteomes" id="UP001217963"/>
    </source>
</evidence>
<dbReference type="OrthoDB" id="2187509at2759"/>
<reference evidence="1" key="1">
    <citation type="submission" date="2021-05" db="EMBL/GenBank/DDBJ databases">
        <title>Encephalitozoon hellem ATCC 50604 Complete Genome.</title>
        <authorList>
            <person name="Mascarenhas dos Santos A.C."/>
            <person name="Julian A.T."/>
            <person name="Pombert J.-F."/>
        </authorList>
    </citation>
    <scope>NUCLEOTIDE SEQUENCE</scope>
    <source>
        <strain evidence="1">ATCC 50604</strain>
    </source>
</reference>
<dbReference type="Proteomes" id="UP001217963">
    <property type="component" value="Chromosome VIII"/>
</dbReference>
<dbReference type="EMBL" id="CP075154">
    <property type="protein sequence ID" value="UTX43721.1"/>
    <property type="molecule type" value="Genomic_DNA"/>
</dbReference>
<keyword evidence="4" id="KW-1185">Reference proteome</keyword>
<organism evidence="1 3">
    <name type="scientific">Encephalitozoon hellem</name>
    <name type="common">Microsporidian parasite</name>
    <dbReference type="NCBI Taxonomy" id="27973"/>
    <lineage>
        <taxon>Eukaryota</taxon>
        <taxon>Fungi</taxon>
        <taxon>Fungi incertae sedis</taxon>
        <taxon>Microsporidia</taxon>
        <taxon>Unikaryonidae</taxon>
        <taxon>Encephalitozoon</taxon>
    </lineage>
</organism>
<proteinExistence type="predicted"/>
<evidence type="ECO:0000313" key="2">
    <source>
        <dbReference type="EMBL" id="WEL39197.1"/>
    </source>
</evidence>
<evidence type="ECO:0008006" key="5">
    <source>
        <dbReference type="Google" id="ProtNLM"/>
    </source>
</evidence>
<gene>
    <name evidence="1" type="ORF">GPU96_08g14900</name>
    <name evidence="2" type="ORF">PFJ87_08g00550</name>
</gene>
<dbReference type="AlphaFoldDB" id="A0A9Q9C3Y3"/>